<name>A0A2L2XI55_9FIRM</name>
<evidence type="ECO:0000256" key="2">
    <source>
        <dbReference type="ARBA" id="ARBA00022670"/>
    </source>
</evidence>
<dbReference type="InterPro" id="IPR036034">
    <property type="entry name" value="PDZ_sf"/>
</dbReference>
<keyword evidence="2 7" id="KW-0645">Protease</keyword>
<dbReference type="PANTHER" id="PTHR32060:SF22">
    <property type="entry name" value="CARBOXYL-TERMINAL-PROCESSING PEPTIDASE 3, CHLOROPLASTIC"/>
    <property type="match status" value="1"/>
</dbReference>
<dbReference type="OrthoDB" id="9812068at2"/>
<dbReference type="EMBL" id="BFAV01000104">
    <property type="protein sequence ID" value="GBF33571.1"/>
    <property type="molecule type" value="Genomic_DNA"/>
</dbReference>
<keyword evidence="8" id="KW-1185">Reference proteome</keyword>
<dbReference type="Gene3D" id="3.30.750.44">
    <property type="match status" value="1"/>
</dbReference>
<protein>
    <submittedName>
        <fullName evidence="7">Carboxyl-terminal protease</fullName>
    </submittedName>
</protein>
<evidence type="ECO:0000256" key="5">
    <source>
        <dbReference type="SAM" id="SignalP"/>
    </source>
</evidence>
<dbReference type="InterPro" id="IPR005151">
    <property type="entry name" value="Tail-specific_protease"/>
</dbReference>
<dbReference type="PANTHER" id="PTHR32060">
    <property type="entry name" value="TAIL-SPECIFIC PROTEASE"/>
    <property type="match status" value="1"/>
</dbReference>
<dbReference type="GO" id="GO:0008236">
    <property type="term" value="F:serine-type peptidase activity"/>
    <property type="evidence" value="ECO:0007669"/>
    <property type="project" value="UniProtKB-KW"/>
</dbReference>
<evidence type="ECO:0000313" key="7">
    <source>
        <dbReference type="EMBL" id="GBF33571.1"/>
    </source>
</evidence>
<comment type="similarity">
    <text evidence="1">Belongs to the peptidase S41A family.</text>
</comment>
<dbReference type="SUPFAM" id="SSF52096">
    <property type="entry name" value="ClpP/crotonase"/>
    <property type="match status" value="1"/>
</dbReference>
<dbReference type="InterPro" id="IPR001478">
    <property type="entry name" value="PDZ"/>
</dbReference>
<dbReference type="Proteomes" id="UP000239549">
    <property type="component" value="Unassembled WGS sequence"/>
</dbReference>
<feature type="chain" id="PRO_5039563549" evidence="5">
    <location>
        <begin position="26"/>
        <end position="375"/>
    </location>
</feature>
<evidence type="ECO:0000259" key="6">
    <source>
        <dbReference type="PROSITE" id="PS50106"/>
    </source>
</evidence>
<dbReference type="GO" id="GO:0004175">
    <property type="term" value="F:endopeptidase activity"/>
    <property type="evidence" value="ECO:0007669"/>
    <property type="project" value="TreeGrafter"/>
</dbReference>
<keyword evidence="4" id="KW-0720">Serine protease</keyword>
<evidence type="ECO:0000313" key="8">
    <source>
        <dbReference type="Proteomes" id="UP000239549"/>
    </source>
</evidence>
<gene>
    <name evidence="7" type="ORF">DCCM_2674</name>
</gene>
<accession>A0A2L2XI55</accession>
<dbReference type="GO" id="GO:0006508">
    <property type="term" value="P:proteolysis"/>
    <property type="evidence" value="ECO:0007669"/>
    <property type="project" value="UniProtKB-KW"/>
</dbReference>
<evidence type="ECO:0000256" key="4">
    <source>
        <dbReference type="ARBA" id="ARBA00022825"/>
    </source>
</evidence>
<dbReference type="Pfam" id="PF13180">
    <property type="entry name" value="PDZ_2"/>
    <property type="match status" value="1"/>
</dbReference>
<dbReference type="CDD" id="cd07560">
    <property type="entry name" value="Peptidase_S41_CPP"/>
    <property type="match status" value="1"/>
</dbReference>
<dbReference type="Pfam" id="PF03572">
    <property type="entry name" value="Peptidase_S41"/>
    <property type="match status" value="1"/>
</dbReference>
<evidence type="ECO:0000256" key="3">
    <source>
        <dbReference type="ARBA" id="ARBA00022801"/>
    </source>
</evidence>
<dbReference type="SMART" id="SM00228">
    <property type="entry name" value="PDZ"/>
    <property type="match status" value="1"/>
</dbReference>
<dbReference type="PROSITE" id="PS50106">
    <property type="entry name" value="PDZ"/>
    <property type="match status" value="1"/>
</dbReference>
<organism evidence="7 8">
    <name type="scientific">Desulfocucumis palustris</name>
    <dbReference type="NCBI Taxonomy" id="1898651"/>
    <lineage>
        <taxon>Bacteria</taxon>
        <taxon>Bacillati</taxon>
        <taxon>Bacillota</taxon>
        <taxon>Clostridia</taxon>
        <taxon>Eubacteriales</taxon>
        <taxon>Desulfocucumaceae</taxon>
        <taxon>Desulfocucumis</taxon>
    </lineage>
</organism>
<reference evidence="8" key="1">
    <citation type="submission" date="2018-02" db="EMBL/GenBank/DDBJ databases">
        <title>Genome sequence of Desulfocucumis palustris strain NAW-5.</title>
        <authorList>
            <person name="Watanabe M."/>
            <person name="Kojima H."/>
            <person name="Fukui M."/>
        </authorList>
    </citation>
    <scope>NUCLEOTIDE SEQUENCE [LARGE SCALE GENOMIC DNA]</scope>
    <source>
        <strain evidence="8">NAW-5</strain>
    </source>
</reference>
<dbReference type="SUPFAM" id="SSF50156">
    <property type="entry name" value="PDZ domain-like"/>
    <property type="match status" value="1"/>
</dbReference>
<feature type="signal peptide" evidence="5">
    <location>
        <begin position="1"/>
        <end position="25"/>
    </location>
</feature>
<proteinExistence type="inferred from homology"/>
<dbReference type="SMART" id="SM00245">
    <property type="entry name" value="TSPc"/>
    <property type="match status" value="1"/>
</dbReference>
<dbReference type="InterPro" id="IPR004447">
    <property type="entry name" value="Peptidase_S41A"/>
</dbReference>
<comment type="caution">
    <text evidence="7">The sequence shown here is derived from an EMBL/GenBank/DDBJ whole genome shotgun (WGS) entry which is preliminary data.</text>
</comment>
<feature type="domain" description="PDZ" evidence="6">
    <location>
        <begin position="78"/>
        <end position="142"/>
    </location>
</feature>
<dbReference type="Gene3D" id="2.30.42.10">
    <property type="match status" value="1"/>
</dbReference>
<keyword evidence="5" id="KW-0732">Signal</keyword>
<keyword evidence="3" id="KW-0378">Hydrolase</keyword>
<dbReference type="AlphaFoldDB" id="A0A2L2XI55"/>
<evidence type="ECO:0000256" key="1">
    <source>
        <dbReference type="ARBA" id="ARBA00009179"/>
    </source>
</evidence>
<dbReference type="InterPro" id="IPR029045">
    <property type="entry name" value="ClpP/crotonase-like_dom_sf"/>
</dbReference>
<sequence length="375" mass="41203">MKYKIWLTIGLALMSLLFLCPASFARETAMEEIRFLLKNYYVTAVSEDILNSPTPGELIDRLGDRHTGYFTADEYSRLINSQYNKKVDLGINIGIVPEGALVLSVLNGSPGEEAHIKQGDIIVEVSGSTLKGLGEEKVRSLLCGEEGSVIEFTLKRNNETITSSVTCKPIEIPTVTGEVLDGHIGYIDINFFGRESPDLFERLVENLQDKRVDSWIIDLRDNPGGYLTSTLKIAGYFIGDNLTLLTGKNGVYTGYRAEKQGIVINQPVVFLINNNSASGAEIISAAVKYYKKAVLVGTNTHGKGTVQNIFHLKSGGYLKMTMYEFYTPDGAAINGIGIAPDIEVNNGDSMLTAKSLVNNLKEYQFALGDYKLTRL</sequence>
<dbReference type="Gene3D" id="3.90.226.10">
    <property type="entry name" value="2-enoyl-CoA Hydratase, Chain A, domain 1"/>
    <property type="match status" value="1"/>
</dbReference>
<dbReference type="RefSeq" id="WP_104371946.1">
    <property type="nucleotide sequence ID" value="NZ_BFAV01000104.1"/>
</dbReference>